<evidence type="ECO:0000256" key="4">
    <source>
        <dbReference type="ARBA" id="ARBA00022989"/>
    </source>
</evidence>
<feature type="domain" description="RDD" evidence="7">
    <location>
        <begin position="6"/>
        <end position="133"/>
    </location>
</feature>
<keyword evidence="9" id="KW-1185">Reference proteome</keyword>
<sequence>MDNKEYAGFWIRCGAVLIDMVVMFIVFILPLSIIYGEDYWTGSKMIYGFWDVMLNYIMPLIATIWFWLRFLGTPGKMATKLKIVDATTGNKMRLGQAIGRYFAYIVSTLPLGLGFIWIGIDKRKQGWHDKLAGTVVLRHKSEE</sequence>
<evidence type="ECO:0000256" key="2">
    <source>
        <dbReference type="ARBA" id="ARBA00022475"/>
    </source>
</evidence>
<evidence type="ECO:0000256" key="3">
    <source>
        <dbReference type="ARBA" id="ARBA00022692"/>
    </source>
</evidence>
<accession>A0ABS7XBI2</accession>
<feature type="transmembrane region" description="Helical" evidence="6">
    <location>
        <begin position="101"/>
        <end position="120"/>
    </location>
</feature>
<name>A0ABS7XBI2_9GAMM</name>
<keyword evidence="2" id="KW-1003">Cell membrane</keyword>
<organism evidence="8 9">
    <name type="scientific">Rheinheimera maricola</name>
    <dbReference type="NCBI Taxonomy" id="2793282"/>
    <lineage>
        <taxon>Bacteria</taxon>
        <taxon>Pseudomonadati</taxon>
        <taxon>Pseudomonadota</taxon>
        <taxon>Gammaproteobacteria</taxon>
        <taxon>Chromatiales</taxon>
        <taxon>Chromatiaceae</taxon>
        <taxon>Rheinheimera</taxon>
    </lineage>
</organism>
<keyword evidence="5 6" id="KW-0472">Membrane</keyword>
<comment type="subcellular location">
    <subcellularLocation>
        <location evidence="1">Cell membrane</location>
        <topology evidence="1">Multi-pass membrane protein</topology>
    </subcellularLocation>
</comment>
<dbReference type="Pfam" id="PF06271">
    <property type="entry name" value="RDD"/>
    <property type="match status" value="1"/>
</dbReference>
<evidence type="ECO:0000256" key="1">
    <source>
        <dbReference type="ARBA" id="ARBA00004651"/>
    </source>
</evidence>
<protein>
    <submittedName>
        <fullName evidence="8">RDD family protein</fullName>
    </submittedName>
</protein>
<dbReference type="InterPro" id="IPR051791">
    <property type="entry name" value="Pra-immunoreactive"/>
</dbReference>
<evidence type="ECO:0000256" key="5">
    <source>
        <dbReference type="ARBA" id="ARBA00023136"/>
    </source>
</evidence>
<dbReference type="PANTHER" id="PTHR36115">
    <property type="entry name" value="PROLINE-RICH ANTIGEN HOMOLOG-RELATED"/>
    <property type="match status" value="1"/>
</dbReference>
<dbReference type="Proteomes" id="UP000663814">
    <property type="component" value="Unassembled WGS sequence"/>
</dbReference>
<keyword evidence="4 6" id="KW-1133">Transmembrane helix</keyword>
<evidence type="ECO:0000259" key="7">
    <source>
        <dbReference type="Pfam" id="PF06271"/>
    </source>
</evidence>
<keyword evidence="3 6" id="KW-0812">Transmembrane</keyword>
<dbReference type="InterPro" id="IPR010432">
    <property type="entry name" value="RDD"/>
</dbReference>
<feature type="transmembrane region" description="Helical" evidence="6">
    <location>
        <begin position="47"/>
        <end position="68"/>
    </location>
</feature>
<reference evidence="8 9" key="1">
    <citation type="submission" date="2021-08" db="EMBL/GenBank/DDBJ databases">
        <title>Rheinheimera aquimaris sp. nov., isolated from seawater of the East Sea in Korea.</title>
        <authorList>
            <person name="Kim K.H."/>
            <person name="Wenting R."/>
            <person name="Kim K.R."/>
            <person name="Jeon C.O."/>
        </authorList>
    </citation>
    <scope>NUCLEOTIDE SEQUENCE [LARGE SCALE GENOMIC DNA]</scope>
    <source>
        <strain evidence="8 9">MA-13</strain>
    </source>
</reference>
<evidence type="ECO:0000256" key="6">
    <source>
        <dbReference type="SAM" id="Phobius"/>
    </source>
</evidence>
<evidence type="ECO:0000313" key="9">
    <source>
        <dbReference type="Proteomes" id="UP000663814"/>
    </source>
</evidence>
<comment type="caution">
    <text evidence="8">The sequence shown here is derived from an EMBL/GenBank/DDBJ whole genome shotgun (WGS) entry which is preliminary data.</text>
</comment>
<gene>
    <name evidence="8" type="ORF">I4W93_015115</name>
</gene>
<proteinExistence type="predicted"/>
<dbReference type="RefSeq" id="WP_205312396.1">
    <property type="nucleotide sequence ID" value="NZ_JAERPS020000005.1"/>
</dbReference>
<dbReference type="PANTHER" id="PTHR36115:SF4">
    <property type="entry name" value="MEMBRANE PROTEIN"/>
    <property type="match status" value="1"/>
</dbReference>
<evidence type="ECO:0000313" key="8">
    <source>
        <dbReference type="EMBL" id="MBZ9612918.1"/>
    </source>
</evidence>
<dbReference type="EMBL" id="JAERPS020000005">
    <property type="protein sequence ID" value="MBZ9612918.1"/>
    <property type="molecule type" value="Genomic_DNA"/>
</dbReference>
<feature type="transmembrane region" description="Helical" evidence="6">
    <location>
        <begin position="9"/>
        <end position="35"/>
    </location>
</feature>